<proteinExistence type="predicted"/>
<protein>
    <submittedName>
        <fullName evidence="1">Uncharacterized protein</fullName>
    </submittedName>
</protein>
<evidence type="ECO:0000313" key="1">
    <source>
        <dbReference type="EMBL" id="RDL40496.1"/>
    </source>
</evidence>
<comment type="caution">
    <text evidence="1">The sequence shown here is derived from an EMBL/GenBank/DDBJ whole genome shotgun (WGS) entry which is preliminary data.</text>
</comment>
<sequence>MIWPGNFNSQDSYILDSVARESTVPVFGAIAVLAKYVPVAGIEDMDVRAKFETSDEPQTAIVEVVRSVVNGWETTSIWGFEEVEGERRYVRHSLTKKGDQELKLRFVYDFISELEN</sequence>
<dbReference type="Proteomes" id="UP000254866">
    <property type="component" value="Unassembled WGS sequence"/>
</dbReference>
<keyword evidence="2" id="KW-1185">Reference proteome</keyword>
<dbReference type="PANTHER" id="PTHR38115">
    <property type="entry name" value="LIPOCALIN-LIKE DOMAIN-CONTAINING PROTEIN"/>
    <property type="match status" value="1"/>
</dbReference>
<organism evidence="1 2">
    <name type="scientific">Venustampulla echinocandica</name>
    <dbReference type="NCBI Taxonomy" id="2656787"/>
    <lineage>
        <taxon>Eukaryota</taxon>
        <taxon>Fungi</taxon>
        <taxon>Dikarya</taxon>
        <taxon>Ascomycota</taxon>
        <taxon>Pezizomycotina</taxon>
        <taxon>Leotiomycetes</taxon>
        <taxon>Helotiales</taxon>
        <taxon>Pleuroascaceae</taxon>
        <taxon>Venustampulla</taxon>
    </lineage>
</organism>
<gene>
    <name evidence="1" type="ORF">BP5553_00475</name>
</gene>
<dbReference type="OrthoDB" id="3479736at2759"/>
<evidence type="ECO:0000313" key="2">
    <source>
        <dbReference type="Proteomes" id="UP000254866"/>
    </source>
</evidence>
<accession>A0A370TY87</accession>
<dbReference type="InterPro" id="IPR053037">
    <property type="entry name" value="Pericyclase_pydY-like"/>
</dbReference>
<reference evidence="1 2" key="1">
    <citation type="journal article" date="2018" name="IMA Fungus">
        <title>IMA Genome-F 9: Draft genome sequence of Annulohypoxylon stygium, Aspergillus mulundensis, Berkeleyomyces basicola (syn. Thielaviopsis basicola), Ceratocystis smalleyi, two Cercospora beticola strains, Coleophoma cylindrospora, Fusarium fracticaudum, Phialophora cf. hyalina, and Morchella septimelata.</title>
        <authorList>
            <person name="Wingfield B.D."/>
            <person name="Bills G.F."/>
            <person name="Dong Y."/>
            <person name="Huang W."/>
            <person name="Nel W.J."/>
            <person name="Swalarsk-Parry B.S."/>
            <person name="Vaghefi N."/>
            <person name="Wilken P.M."/>
            <person name="An Z."/>
            <person name="de Beer Z.W."/>
            <person name="De Vos L."/>
            <person name="Chen L."/>
            <person name="Duong T.A."/>
            <person name="Gao Y."/>
            <person name="Hammerbacher A."/>
            <person name="Kikkert J.R."/>
            <person name="Li Y."/>
            <person name="Li H."/>
            <person name="Li K."/>
            <person name="Li Q."/>
            <person name="Liu X."/>
            <person name="Ma X."/>
            <person name="Naidoo K."/>
            <person name="Pethybridge S.J."/>
            <person name="Sun J."/>
            <person name="Steenkamp E.T."/>
            <person name="van der Nest M.A."/>
            <person name="van Wyk S."/>
            <person name="Wingfield M.J."/>
            <person name="Xiong C."/>
            <person name="Yue Q."/>
            <person name="Zhang X."/>
        </authorList>
    </citation>
    <scope>NUCLEOTIDE SEQUENCE [LARGE SCALE GENOMIC DNA]</scope>
    <source>
        <strain evidence="1 2">BP 5553</strain>
    </source>
</reference>
<dbReference type="RefSeq" id="XP_031873152.1">
    <property type="nucleotide sequence ID" value="XM_032009098.1"/>
</dbReference>
<name>A0A370TY87_9HELO</name>
<dbReference type="PANTHER" id="PTHR38115:SF1">
    <property type="entry name" value="LIPOCALIN-LIKE DOMAIN-CONTAINING PROTEIN"/>
    <property type="match status" value="1"/>
</dbReference>
<dbReference type="EMBL" id="NPIC01000001">
    <property type="protein sequence ID" value="RDL40496.1"/>
    <property type="molecule type" value="Genomic_DNA"/>
</dbReference>
<dbReference type="AlphaFoldDB" id="A0A370TY87"/>
<dbReference type="GeneID" id="43593324"/>